<dbReference type="CDD" id="cd16423">
    <property type="entry name" value="HAD_BPGM-like"/>
    <property type="match status" value="1"/>
</dbReference>
<dbReference type="InterPro" id="IPR036412">
    <property type="entry name" value="HAD-like_sf"/>
</dbReference>
<dbReference type="EMBL" id="DTDV01000006">
    <property type="protein sequence ID" value="HGK23179.1"/>
    <property type="molecule type" value="Genomic_DNA"/>
</dbReference>
<dbReference type="GO" id="GO:0016787">
    <property type="term" value="F:hydrolase activity"/>
    <property type="evidence" value="ECO:0007669"/>
    <property type="project" value="UniProtKB-KW"/>
</dbReference>
<gene>
    <name evidence="1" type="ORF">ENU78_01815</name>
</gene>
<organism evidence="1">
    <name type="scientific">Dictyoglomus thermophilum</name>
    <dbReference type="NCBI Taxonomy" id="14"/>
    <lineage>
        <taxon>Bacteria</taxon>
        <taxon>Pseudomonadati</taxon>
        <taxon>Dictyoglomota</taxon>
        <taxon>Dictyoglomia</taxon>
        <taxon>Dictyoglomales</taxon>
        <taxon>Dictyoglomaceae</taxon>
        <taxon>Dictyoglomus</taxon>
    </lineage>
</organism>
<dbReference type="OMA" id="FHHMVMG"/>
<dbReference type="SFLD" id="SFLDS00003">
    <property type="entry name" value="Haloacid_Dehalogenase"/>
    <property type="match status" value="1"/>
</dbReference>
<proteinExistence type="predicted"/>
<dbReference type="AlphaFoldDB" id="A0A7V4DWH4"/>
<keyword evidence="1" id="KW-0378">Hydrolase</keyword>
<sequence>MKVSAVIFDMDGVIFDTERLGYILWKKACEEFGYIMTEEIYNETVGVNILETERIFKKYLGDIPFDKIYKRKIELTEEYIEKNGIPIKDGLFELLDFLDEKKMPRGIATSTERERAIPLLQRANILNRFDVIVCGDEVEKSKPEPDIFLLTAKKLKVDPKECIVLEDSDNGVLAATRAGMTPLLILDFKPPRPETLSRAYKVFNSLIEVKEYLKEII</sequence>
<dbReference type="Gene3D" id="3.40.50.1000">
    <property type="entry name" value="HAD superfamily/HAD-like"/>
    <property type="match status" value="1"/>
</dbReference>
<comment type="caution">
    <text evidence="1">The sequence shown here is derived from an EMBL/GenBank/DDBJ whole genome shotgun (WGS) entry which is preliminary data.</text>
</comment>
<dbReference type="PANTHER" id="PTHR18901:SF38">
    <property type="entry name" value="PSEUDOURIDINE-5'-PHOSPHATASE"/>
    <property type="match status" value="1"/>
</dbReference>
<dbReference type="Pfam" id="PF13419">
    <property type="entry name" value="HAD_2"/>
    <property type="match status" value="1"/>
</dbReference>
<dbReference type="InterPro" id="IPR041492">
    <property type="entry name" value="HAD_2"/>
</dbReference>
<dbReference type="InterPro" id="IPR006439">
    <property type="entry name" value="HAD-SF_hydro_IA"/>
</dbReference>
<dbReference type="NCBIfam" id="TIGR01549">
    <property type="entry name" value="HAD-SF-IA-v1"/>
    <property type="match status" value="1"/>
</dbReference>
<dbReference type="SFLD" id="SFLDG01129">
    <property type="entry name" value="C1.5:_HAD__Beta-PGM__Phosphata"/>
    <property type="match status" value="1"/>
</dbReference>
<accession>A0A7V4DWH4</accession>
<evidence type="ECO:0000313" key="1">
    <source>
        <dbReference type="EMBL" id="HGK23179.1"/>
    </source>
</evidence>
<dbReference type="PANTHER" id="PTHR18901">
    <property type="entry name" value="2-DEOXYGLUCOSE-6-PHOSPHATE PHOSPHATASE 2"/>
    <property type="match status" value="1"/>
</dbReference>
<dbReference type="SUPFAM" id="SSF56784">
    <property type="entry name" value="HAD-like"/>
    <property type="match status" value="1"/>
</dbReference>
<dbReference type="RefSeq" id="WP_012547919.1">
    <property type="nucleotide sequence ID" value="NZ_VTFL01000002.1"/>
</dbReference>
<name>A0A7V4DWH4_DICTH</name>
<dbReference type="SFLD" id="SFLDG01135">
    <property type="entry name" value="C1.5.6:_HAD__Beta-PGM__Phospha"/>
    <property type="match status" value="1"/>
</dbReference>
<dbReference type="InterPro" id="IPR023214">
    <property type="entry name" value="HAD_sf"/>
</dbReference>
<dbReference type="InterPro" id="IPR023198">
    <property type="entry name" value="PGP-like_dom2"/>
</dbReference>
<protein>
    <submittedName>
        <fullName evidence="1">HAD family hydrolase</fullName>
    </submittedName>
</protein>
<dbReference type="Gene3D" id="1.10.150.240">
    <property type="entry name" value="Putative phosphatase, domain 2"/>
    <property type="match status" value="1"/>
</dbReference>
<dbReference type="NCBIfam" id="TIGR01509">
    <property type="entry name" value="HAD-SF-IA-v3"/>
    <property type="match status" value="1"/>
</dbReference>
<dbReference type="PRINTS" id="PR00413">
    <property type="entry name" value="HADHALOGNASE"/>
</dbReference>
<reference evidence="1" key="1">
    <citation type="journal article" date="2020" name="mSystems">
        <title>Genome- and Community-Level Interaction Insights into Carbon Utilization and Element Cycling Functions of Hydrothermarchaeota in Hydrothermal Sediment.</title>
        <authorList>
            <person name="Zhou Z."/>
            <person name="Liu Y."/>
            <person name="Xu W."/>
            <person name="Pan J."/>
            <person name="Luo Z.H."/>
            <person name="Li M."/>
        </authorList>
    </citation>
    <scope>NUCLEOTIDE SEQUENCE [LARGE SCALE GENOMIC DNA]</scope>
    <source>
        <strain evidence="1">SpSt-70</strain>
    </source>
</reference>